<evidence type="ECO:0000313" key="3">
    <source>
        <dbReference type="Proteomes" id="UP001595973"/>
    </source>
</evidence>
<keyword evidence="3" id="KW-1185">Reference proteome</keyword>
<dbReference type="EMBL" id="JBHSGI010000005">
    <property type="protein sequence ID" value="MFC4668764.1"/>
    <property type="molecule type" value="Genomic_DNA"/>
</dbReference>
<accession>A0ABV9KF85</accession>
<protein>
    <submittedName>
        <fullName evidence="2">Glycosyltransferase family 25 protein</fullName>
    </submittedName>
</protein>
<gene>
    <name evidence="2" type="ORF">ACFO5X_09375</name>
</gene>
<evidence type="ECO:0000259" key="1">
    <source>
        <dbReference type="Pfam" id="PF01755"/>
    </source>
</evidence>
<dbReference type="Pfam" id="PF01755">
    <property type="entry name" value="Glyco_transf_25"/>
    <property type="match status" value="1"/>
</dbReference>
<organism evidence="2 3">
    <name type="scientific">Seohaeicola nanhaiensis</name>
    <dbReference type="NCBI Taxonomy" id="1387282"/>
    <lineage>
        <taxon>Bacteria</taxon>
        <taxon>Pseudomonadati</taxon>
        <taxon>Pseudomonadota</taxon>
        <taxon>Alphaproteobacteria</taxon>
        <taxon>Rhodobacterales</taxon>
        <taxon>Roseobacteraceae</taxon>
        <taxon>Seohaeicola</taxon>
    </lineage>
</organism>
<feature type="domain" description="Glycosyl transferase family 25" evidence="1">
    <location>
        <begin position="4"/>
        <end position="118"/>
    </location>
</feature>
<dbReference type="InterPro" id="IPR002654">
    <property type="entry name" value="Glyco_trans_25"/>
</dbReference>
<name>A0ABV9KF85_9RHOB</name>
<reference evidence="3" key="1">
    <citation type="journal article" date="2019" name="Int. J. Syst. Evol. Microbiol.">
        <title>The Global Catalogue of Microorganisms (GCM) 10K type strain sequencing project: providing services to taxonomists for standard genome sequencing and annotation.</title>
        <authorList>
            <consortium name="The Broad Institute Genomics Platform"/>
            <consortium name="The Broad Institute Genome Sequencing Center for Infectious Disease"/>
            <person name="Wu L."/>
            <person name="Ma J."/>
        </authorList>
    </citation>
    <scope>NUCLEOTIDE SEQUENCE [LARGE SCALE GENOMIC DNA]</scope>
    <source>
        <strain evidence="3">CGMCC 4.7283</strain>
    </source>
</reference>
<comment type="caution">
    <text evidence="2">The sequence shown here is derived from an EMBL/GenBank/DDBJ whole genome shotgun (WGS) entry which is preliminary data.</text>
</comment>
<proteinExistence type="predicted"/>
<dbReference type="RefSeq" id="WP_380717109.1">
    <property type="nucleotide sequence ID" value="NZ_JBHSGI010000005.1"/>
</dbReference>
<evidence type="ECO:0000313" key="2">
    <source>
        <dbReference type="EMBL" id="MFC4668764.1"/>
    </source>
</evidence>
<dbReference type="Proteomes" id="UP001595973">
    <property type="component" value="Unassembled WGS sequence"/>
</dbReference>
<sequence length="232" mass="25444">MRSMIIHMASSTARAENVARLLDVLPEAEVVEAVNGRDPAQVADIEVAGALHRPRYPFALRPGEIGCLASHRRCWARLVESGAPFALIAEDDLLVDPPRLDRALDMIASHADPAMYVRLPVKARETPGKVLAEDGDMRLILPRVIGLQTVAQVVGRDAAARLLTVTKRIDRPVDTLLQMHWVTGQPIHSLLPNGNREAVAGGSTVQGTTTGKLRREVQRALYRARVAMRPQR</sequence>
<dbReference type="CDD" id="cd06532">
    <property type="entry name" value="Glyco_transf_25"/>
    <property type="match status" value="1"/>
</dbReference>